<dbReference type="Proteomes" id="UP000070544">
    <property type="component" value="Unassembled WGS sequence"/>
</dbReference>
<keyword evidence="3" id="KW-1185">Reference proteome</keyword>
<name>A0A139ASA5_GONPJ</name>
<dbReference type="AlphaFoldDB" id="A0A139ASA5"/>
<dbReference type="InterPro" id="IPR013783">
    <property type="entry name" value="Ig-like_fold"/>
</dbReference>
<dbReference type="Gene3D" id="2.60.40.10">
    <property type="entry name" value="Immunoglobulins"/>
    <property type="match status" value="1"/>
</dbReference>
<evidence type="ECO:0000313" key="3">
    <source>
        <dbReference type="Proteomes" id="UP000070544"/>
    </source>
</evidence>
<dbReference type="InterPro" id="IPR038007">
    <property type="entry name" value="RBP-Jkappa_IPT"/>
</dbReference>
<protein>
    <recommendedName>
        <fullName evidence="1">RBP-Jkappa IPT domain-containing protein</fullName>
    </recommendedName>
</protein>
<dbReference type="GO" id="GO:0006355">
    <property type="term" value="P:regulation of DNA-templated transcription"/>
    <property type="evidence" value="ECO:0007669"/>
    <property type="project" value="InterPro"/>
</dbReference>
<reference evidence="2 3" key="1">
    <citation type="journal article" date="2015" name="Genome Biol. Evol.">
        <title>Phylogenomic analyses indicate that early fungi evolved digesting cell walls of algal ancestors of land plants.</title>
        <authorList>
            <person name="Chang Y."/>
            <person name="Wang S."/>
            <person name="Sekimoto S."/>
            <person name="Aerts A.L."/>
            <person name="Choi C."/>
            <person name="Clum A."/>
            <person name="LaButti K.M."/>
            <person name="Lindquist E.A."/>
            <person name="Yee Ngan C."/>
            <person name="Ohm R.A."/>
            <person name="Salamov A.A."/>
            <person name="Grigoriev I.V."/>
            <person name="Spatafora J.W."/>
            <person name="Berbee M.L."/>
        </authorList>
    </citation>
    <scope>NUCLEOTIDE SEQUENCE [LARGE SCALE GENOMIC DNA]</scope>
    <source>
        <strain evidence="2 3">JEL478</strain>
    </source>
</reference>
<dbReference type="Pfam" id="PF20144">
    <property type="entry name" value="TIG_SUH"/>
    <property type="match status" value="1"/>
</dbReference>
<sequence>MRTFTNTAFVTAETSYNFFIPPNLDRSVIPSPFAPRPLLFHKLVLAGHLLNVYGESFREHGSLRVFFGRWESDLVEVRSNTHLVTRLPSGAAKVRAAREENIVDDSMEVVFARSDGVL</sequence>
<dbReference type="EMBL" id="KQ965738">
    <property type="protein sequence ID" value="KXS19534.1"/>
    <property type="molecule type" value="Genomic_DNA"/>
</dbReference>
<dbReference type="GO" id="GO:0003677">
    <property type="term" value="F:DNA binding"/>
    <property type="evidence" value="ECO:0007669"/>
    <property type="project" value="InterPro"/>
</dbReference>
<gene>
    <name evidence="2" type="ORF">M427DRAFT_152515</name>
</gene>
<accession>A0A139ASA5</accession>
<organism evidence="2 3">
    <name type="scientific">Gonapodya prolifera (strain JEL478)</name>
    <name type="common">Monoblepharis prolifera</name>
    <dbReference type="NCBI Taxonomy" id="1344416"/>
    <lineage>
        <taxon>Eukaryota</taxon>
        <taxon>Fungi</taxon>
        <taxon>Fungi incertae sedis</taxon>
        <taxon>Chytridiomycota</taxon>
        <taxon>Chytridiomycota incertae sedis</taxon>
        <taxon>Monoblepharidomycetes</taxon>
        <taxon>Monoblepharidales</taxon>
        <taxon>Gonapodyaceae</taxon>
        <taxon>Gonapodya</taxon>
    </lineage>
</organism>
<feature type="non-terminal residue" evidence="2">
    <location>
        <position position="118"/>
    </location>
</feature>
<proteinExistence type="predicted"/>
<evidence type="ECO:0000313" key="2">
    <source>
        <dbReference type="EMBL" id="KXS19534.1"/>
    </source>
</evidence>
<evidence type="ECO:0000259" key="1">
    <source>
        <dbReference type="Pfam" id="PF20144"/>
    </source>
</evidence>
<feature type="domain" description="RBP-Jkappa IPT" evidence="1">
    <location>
        <begin position="48"/>
        <end position="117"/>
    </location>
</feature>